<organism evidence="2 3">
    <name type="scientific">Dothidotthia symphoricarpi CBS 119687</name>
    <dbReference type="NCBI Taxonomy" id="1392245"/>
    <lineage>
        <taxon>Eukaryota</taxon>
        <taxon>Fungi</taxon>
        <taxon>Dikarya</taxon>
        <taxon>Ascomycota</taxon>
        <taxon>Pezizomycotina</taxon>
        <taxon>Dothideomycetes</taxon>
        <taxon>Pleosporomycetidae</taxon>
        <taxon>Pleosporales</taxon>
        <taxon>Dothidotthiaceae</taxon>
        <taxon>Dothidotthia</taxon>
    </lineage>
</organism>
<accession>A0A6A6A0Q8</accession>
<proteinExistence type="predicted"/>
<feature type="region of interest" description="Disordered" evidence="1">
    <location>
        <begin position="268"/>
        <end position="409"/>
    </location>
</feature>
<dbReference type="GeneID" id="54409626"/>
<keyword evidence="3" id="KW-1185">Reference proteome</keyword>
<dbReference type="RefSeq" id="XP_033518681.1">
    <property type="nucleotide sequence ID" value="XM_033669194.1"/>
</dbReference>
<feature type="compositionally biased region" description="Acidic residues" evidence="1">
    <location>
        <begin position="269"/>
        <end position="281"/>
    </location>
</feature>
<dbReference type="OrthoDB" id="3933088at2759"/>
<feature type="region of interest" description="Disordered" evidence="1">
    <location>
        <begin position="79"/>
        <end position="115"/>
    </location>
</feature>
<dbReference type="AlphaFoldDB" id="A0A6A6A0Q8"/>
<dbReference type="EMBL" id="ML977520">
    <property type="protein sequence ID" value="KAF2124288.1"/>
    <property type="molecule type" value="Genomic_DNA"/>
</dbReference>
<dbReference type="Proteomes" id="UP000799771">
    <property type="component" value="Unassembled WGS sequence"/>
</dbReference>
<sequence length="409" mass="44985">MSDYGDDYSDYGDEWFYIEEEEIVADDLAEHAVASPPPTTYGDDDNQPDWDRFDYYNDIEYASDGFDDAKFEAYDVKDAQTGQKRKRVVRNSRSKKKQRPTQQAGGPAELVPGYSPVVWRSQTGSRLEPKLLDDNAQSYALLKDWRKKLPDTPRWTRGSPHPPTPTTQSSTKAERKVAFAPEPMSPTSDLEDEGGLEEEGLEEDEEDEEAMDIDQEALMAALQSRLAVAGGPLSGMDPQQLLQFAMRMAAGKDDGDDIAGDMADAMLDQGEEDDDKEDADAEANLLSWVAQQRNAQPEALAATPIPDAVHDNTRPPTPPLSEANRSICAPTDVPKPAQPKTKSTEAKTGIPNTRQSSTLKRKADDSLDAESSTKATKKRATRSFDAPTASSQARTLPAKPTRSTRAKRG</sequence>
<feature type="region of interest" description="Disordered" evidence="1">
    <location>
        <begin position="28"/>
        <end position="49"/>
    </location>
</feature>
<feature type="compositionally biased region" description="Basic residues" evidence="1">
    <location>
        <begin position="83"/>
        <end position="99"/>
    </location>
</feature>
<feature type="compositionally biased region" description="Acidic residues" evidence="1">
    <location>
        <begin position="189"/>
        <end position="212"/>
    </location>
</feature>
<evidence type="ECO:0000313" key="3">
    <source>
        <dbReference type="Proteomes" id="UP000799771"/>
    </source>
</evidence>
<name>A0A6A6A0Q8_9PLEO</name>
<evidence type="ECO:0000256" key="1">
    <source>
        <dbReference type="SAM" id="MobiDB-lite"/>
    </source>
</evidence>
<gene>
    <name evidence="2" type="ORF">P153DRAFT_371145</name>
</gene>
<evidence type="ECO:0000313" key="2">
    <source>
        <dbReference type="EMBL" id="KAF2124288.1"/>
    </source>
</evidence>
<reference evidence="2" key="1">
    <citation type="journal article" date="2020" name="Stud. Mycol.">
        <title>101 Dothideomycetes genomes: a test case for predicting lifestyles and emergence of pathogens.</title>
        <authorList>
            <person name="Haridas S."/>
            <person name="Albert R."/>
            <person name="Binder M."/>
            <person name="Bloem J."/>
            <person name="Labutti K."/>
            <person name="Salamov A."/>
            <person name="Andreopoulos B."/>
            <person name="Baker S."/>
            <person name="Barry K."/>
            <person name="Bills G."/>
            <person name="Bluhm B."/>
            <person name="Cannon C."/>
            <person name="Castanera R."/>
            <person name="Culley D."/>
            <person name="Daum C."/>
            <person name="Ezra D."/>
            <person name="Gonzalez J."/>
            <person name="Henrissat B."/>
            <person name="Kuo A."/>
            <person name="Liang C."/>
            <person name="Lipzen A."/>
            <person name="Lutzoni F."/>
            <person name="Magnuson J."/>
            <person name="Mondo S."/>
            <person name="Nolan M."/>
            <person name="Ohm R."/>
            <person name="Pangilinan J."/>
            <person name="Park H.-J."/>
            <person name="Ramirez L."/>
            <person name="Alfaro M."/>
            <person name="Sun H."/>
            <person name="Tritt A."/>
            <person name="Yoshinaga Y."/>
            <person name="Zwiers L.-H."/>
            <person name="Turgeon B."/>
            <person name="Goodwin S."/>
            <person name="Spatafora J."/>
            <person name="Crous P."/>
            <person name="Grigoriev I."/>
        </authorList>
    </citation>
    <scope>NUCLEOTIDE SEQUENCE</scope>
    <source>
        <strain evidence="2">CBS 119687</strain>
    </source>
</reference>
<feature type="region of interest" description="Disordered" evidence="1">
    <location>
        <begin position="150"/>
        <end position="212"/>
    </location>
</feature>
<protein>
    <submittedName>
        <fullName evidence="2">Uncharacterized protein</fullName>
    </submittedName>
</protein>